<dbReference type="EC" id="2.1.3.2" evidence="7"/>
<feature type="binding site" evidence="7">
    <location>
        <position position="52"/>
    </location>
    <ligand>
        <name>carbamoyl phosphate</name>
        <dbReference type="ChEBI" id="CHEBI:58228"/>
    </ligand>
</feature>
<dbReference type="PANTHER" id="PTHR45753">
    <property type="entry name" value="ORNITHINE CARBAMOYLTRANSFERASE, MITOCHONDRIAL"/>
    <property type="match status" value="1"/>
</dbReference>
<dbReference type="InterPro" id="IPR006130">
    <property type="entry name" value="Asp/Orn_carbamoylTrfase"/>
</dbReference>
<comment type="subunit">
    <text evidence="7">Heterododecamer (2C3:3R2) of six catalytic PyrB chains organized as two trimers (C3), and six regulatory PyrI chains organized as three dimers (R2).</text>
</comment>
<dbReference type="NCBIfam" id="TIGR00670">
    <property type="entry name" value="asp_carb_tr"/>
    <property type="match status" value="1"/>
</dbReference>
<dbReference type="EMBL" id="JAHLFO010000016">
    <property type="protein sequence ID" value="MBU3813219.1"/>
    <property type="molecule type" value="Genomic_DNA"/>
</dbReference>
<dbReference type="InterPro" id="IPR002082">
    <property type="entry name" value="Asp_carbamoyltransf"/>
</dbReference>
<evidence type="ECO:0000256" key="3">
    <source>
        <dbReference type="ARBA" id="ARBA00022679"/>
    </source>
</evidence>
<reference evidence="10" key="2">
    <citation type="submission" date="2021-04" db="EMBL/GenBank/DDBJ databases">
        <authorList>
            <person name="Gilroy R."/>
        </authorList>
    </citation>
    <scope>NUCLEOTIDE SEQUENCE</scope>
    <source>
        <strain evidence="10">B3-3758</strain>
    </source>
</reference>
<feature type="binding site" evidence="7">
    <location>
        <position position="51"/>
    </location>
    <ligand>
        <name>carbamoyl phosphate</name>
        <dbReference type="ChEBI" id="CHEBI:58228"/>
    </ligand>
</feature>
<reference evidence="10" key="1">
    <citation type="journal article" date="2021" name="PeerJ">
        <title>Extensive microbial diversity within the chicken gut microbiome revealed by metagenomics and culture.</title>
        <authorList>
            <person name="Gilroy R."/>
            <person name="Ravi A."/>
            <person name="Getino M."/>
            <person name="Pursley I."/>
            <person name="Horton D.L."/>
            <person name="Alikhan N.F."/>
            <person name="Baker D."/>
            <person name="Gharbi K."/>
            <person name="Hall N."/>
            <person name="Watson M."/>
            <person name="Adriaenssens E.M."/>
            <person name="Foster-Nyarko E."/>
            <person name="Jarju S."/>
            <person name="Secka A."/>
            <person name="Antonio M."/>
            <person name="Oren A."/>
            <person name="Chaudhuri R.R."/>
            <person name="La Ragione R."/>
            <person name="Hildebrand F."/>
            <person name="Pallen M.J."/>
        </authorList>
    </citation>
    <scope>NUCLEOTIDE SEQUENCE</scope>
    <source>
        <strain evidence="10">B3-3758</strain>
    </source>
</reference>
<keyword evidence="4 7" id="KW-0665">Pyrimidine biosynthesis</keyword>
<evidence type="ECO:0000256" key="2">
    <source>
        <dbReference type="ARBA" id="ARBA00008896"/>
    </source>
</evidence>
<dbReference type="GO" id="GO:0016597">
    <property type="term" value="F:amino acid binding"/>
    <property type="evidence" value="ECO:0007669"/>
    <property type="project" value="InterPro"/>
</dbReference>
<feature type="binding site" evidence="7">
    <location>
        <position position="264"/>
    </location>
    <ligand>
        <name>carbamoyl phosphate</name>
        <dbReference type="ChEBI" id="CHEBI:58228"/>
    </ligand>
</feature>
<feature type="domain" description="Aspartate/ornithine carbamoyltransferase Asp/Orn-binding" evidence="8">
    <location>
        <begin position="149"/>
        <end position="297"/>
    </location>
</feature>
<evidence type="ECO:0000259" key="8">
    <source>
        <dbReference type="Pfam" id="PF00185"/>
    </source>
</evidence>
<dbReference type="Pfam" id="PF02729">
    <property type="entry name" value="OTCace_N"/>
    <property type="match status" value="1"/>
</dbReference>
<dbReference type="Proteomes" id="UP000824236">
    <property type="component" value="Unassembled WGS sequence"/>
</dbReference>
<evidence type="ECO:0000256" key="6">
    <source>
        <dbReference type="ARBA" id="ARBA00048859"/>
    </source>
</evidence>
<comment type="caution">
    <text evidence="10">The sequence shown here is derived from an EMBL/GenBank/DDBJ whole genome shotgun (WGS) entry which is preliminary data.</text>
</comment>
<dbReference type="AlphaFoldDB" id="A0A9E2KFS8"/>
<proteinExistence type="inferred from homology"/>
<dbReference type="FunFam" id="3.40.50.1370:FF:000001">
    <property type="entry name" value="Aspartate carbamoyltransferase"/>
    <property type="match status" value="1"/>
</dbReference>
<dbReference type="GO" id="GO:0044205">
    <property type="term" value="P:'de novo' UMP biosynthetic process"/>
    <property type="evidence" value="ECO:0007669"/>
    <property type="project" value="UniProtKB-UniRule"/>
</dbReference>
<dbReference type="GO" id="GO:0006520">
    <property type="term" value="P:amino acid metabolic process"/>
    <property type="evidence" value="ECO:0007669"/>
    <property type="project" value="InterPro"/>
</dbReference>
<dbReference type="GO" id="GO:0004070">
    <property type="term" value="F:aspartate carbamoyltransferase activity"/>
    <property type="evidence" value="ECO:0007669"/>
    <property type="project" value="UniProtKB-UniRule"/>
</dbReference>
<feature type="binding site" evidence="7">
    <location>
        <position position="162"/>
    </location>
    <ligand>
        <name>L-aspartate</name>
        <dbReference type="ChEBI" id="CHEBI:29991"/>
    </ligand>
</feature>
<evidence type="ECO:0000256" key="5">
    <source>
        <dbReference type="ARBA" id="ARBA00043884"/>
    </source>
</evidence>
<sequence length="313" mass="36277">MENRSLVTIAEHTREKILYMLDMAKEFEARPNRHLLDGRVVATLFFEPSTRTRLSFETAANRLGARVIGFTDPKATSSSKGETLKDTIKMVSNYADIIVMRHYLEGAARYASEVTDVPIVNAGDGANQHPSQTMLDLYSIQKTQGTLENLDICLVGDLKYGRTVHSLLMAMRHFNPTFHFIAPRELQMPEEYKLYCREHGIRFEEHTEFTEETIAQADILYMTRVQRERFTDLMEYERVKNIYILRAKMLEHTRPNLRILHPLPRVNEIAYDVDECPQAYYFQQAQNGLYARQAILCDVLGITLDEVRKDSFK</sequence>
<comment type="pathway">
    <text evidence="1 7">Pyrimidine metabolism; UMP biosynthesis via de novo pathway; (S)-dihydroorotate from bicarbonate: step 2/3.</text>
</comment>
<dbReference type="FunFam" id="3.40.50.1370:FF:000002">
    <property type="entry name" value="Aspartate carbamoyltransferase 2"/>
    <property type="match status" value="1"/>
</dbReference>
<evidence type="ECO:0000259" key="9">
    <source>
        <dbReference type="Pfam" id="PF02729"/>
    </source>
</evidence>
<dbReference type="NCBIfam" id="NF002032">
    <property type="entry name" value="PRK00856.1"/>
    <property type="match status" value="1"/>
</dbReference>
<feature type="binding site" evidence="7">
    <location>
        <position position="129"/>
    </location>
    <ligand>
        <name>carbamoyl phosphate</name>
        <dbReference type="ChEBI" id="CHEBI:58228"/>
    </ligand>
</feature>
<name>A0A9E2KFS8_9BACE</name>
<dbReference type="HAMAP" id="MF_00001">
    <property type="entry name" value="Asp_carb_tr"/>
    <property type="match status" value="1"/>
</dbReference>
<dbReference type="Pfam" id="PF00185">
    <property type="entry name" value="OTCace"/>
    <property type="match status" value="1"/>
</dbReference>
<comment type="similarity">
    <text evidence="2 7">Belongs to the aspartate/ornithine carbamoyltransferase superfamily. ATCase family.</text>
</comment>
<feature type="binding site" evidence="7">
    <location>
        <position position="132"/>
    </location>
    <ligand>
        <name>carbamoyl phosphate</name>
        <dbReference type="ChEBI" id="CHEBI:58228"/>
    </ligand>
</feature>
<dbReference type="PANTHER" id="PTHR45753:SF6">
    <property type="entry name" value="ASPARTATE CARBAMOYLTRANSFERASE"/>
    <property type="match status" value="1"/>
</dbReference>
<dbReference type="InterPro" id="IPR006131">
    <property type="entry name" value="Asp_carbamoyltransf_Asp/Orn-bd"/>
</dbReference>
<dbReference type="InterPro" id="IPR006132">
    <property type="entry name" value="Asp/Orn_carbamoyltranf_P-bd"/>
</dbReference>
<gene>
    <name evidence="7 10" type="primary">pyrB</name>
    <name evidence="10" type="ORF">H9791_01740</name>
</gene>
<comment type="function">
    <text evidence="5 7">Catalyzes the condensation of carbamoyl phosphate and aspartate to form carbamoyl aspartate and inorganic phosphate, the committed step in the de novo pyrimidine nucleotide biosynthesis pathway.</text>
</comment>
<feature type="binding site" evidence="7">
    <location>
        <position position="101"/>
    </location>
    <ligand>
        <name>carbamoyl phosphate</name>
        <dbReference type="ChEBI" id="CHEBI:58228"/>
    </ligand>
</feature>
<evidence type="ECO:0000256" key="1">
    <source>
        <dbReference type="ARBA" id="ARBA00004852"/>
    </source>
</evidence>
<keyword evidence="3 7" id="KW-0808">Transferase</keyword>
<dbReference type="PROSITE" id="PS00097">
    <property type="entry name" value="CARBAMOYLTRANSFERASE"/>
    <property type="match status" value="1"/>
</dbReference>
<dbReference type="Gene3D" id="3.40.50.1370">
    <property type="entry name" value="Aspartate/ornithine carbamoyltransferase"/>
    <property type="match status" value="2"/>
</dbReference>
<dbReference type="SUPFAM" id="SSF53671">
    <property type="entry name" value="Aspartate/ornithine carbamoyltransferase"/>
    <property type="match status" value="1"/>
</dbReference>
<dbReference type="PRINTS" id="PR00101">
    <property type="entry name" value="ATCASE"/>
</dbReference>
<comment type="catalytic activity">
    <reaction evidence="6 7">
        <text>carbamoyl phosphate + L-aspartate = N-carbamoyl-L-aspartate + phosphate + H(+)</text>
        <dbReference type="Rhea" id="RHEA:20013"/>
        <dbReference type="ChEBI" id="CHEBI:15378"/>
        <dbReference type="ChEBI" id="CHEBI:29991"/>
        <dbReference type="ChEBI" id="CHEBI:32814"/>
        <dbReference type="ChEBI" id="CHEBI:43474"/>
        <dbReference type="ChEBI" id="CHEBI:58228"/>
        <dbReference type="EC" id="2.1.3.2"/>
    </reaction>
</comment>
<evidence type="ECO:0000256" key="4">
    <source>
        <dbReference type="ARBA" id="ARBA00022975"/>
    </source>
</evidence>
<evidence type="ECO:0000313" key="11">
    <source>
        <dbReference type="Proteomes" id="UP000824236"/>
    </source>
</evidence>
<dbReference type="GO" id="GO:0006207">
    <property type="term" value="P:'de novo' pyrimidine nucleobase biosynthetic process"/>
    <property type="evidence" value="ECO:0007669"/>
    <property type="project" value="InterPro"/>
</dbReference>
<feature type="binding site" evidence="7">
    <location>
        <position position="224"/>
    </location>
    <ligand>
        <name>L-aspartate</name>
        <dbReference type="ChEBI" id="CHEBI:29991"/>
    </ligand>
</feature>
<evidence type="ECO:0000256" key="7">
    <source>
        <dbReference type="HAMAP-Rule" id="MF_00001"/>
    </source>
</evidence>
<evidence type="ECO:0000313" key="10">
    <source>
        <dbReference type="EMBL" id="MBU3813219.1"/>
    </source>
</evidence>
<organism evidence="10 11">
    <name type="scientific">Candidatus Bacteroides intestinipullorum</name>
    <dbReference type="NCBI Taxonomy" id="2838471"/>
    <lineage>
        <taxon>Bacteria</taxon>
        <taxon>Pseudomonadati</taxon>
        <taxon>Bacteroidota</taxon>
        <taxon>Bacteroidia</taxon>
        <taxon>Bacteroidales</taxon>
        <taxon>Bacteroidaceae</taxon>
        <taxon>Bacteroides</taxon>
    </lineage>
</organism>
<feature type="binding site" evidence="7">
    <location>
        <position position="80"/>
    </location>
    <ligand>
        <name>L-aspartate</name>
        <dbReference type="ChEBI" id="CHEBI:29991"/>
    </ligand>
</feature>
<dbReference type="InterPro" id="IPR036901">
    <property type="entry name" value="Asp/Orn_carbamoylTrfase_sf"/>
</dbReference>
<dbReference type="PRINTS" id="PR00100">
    <property type="entry name" value="AOTCASE"/>
</dbReference>
<dbReference type="GO" id="GO:0005829">
    <property type="term" value="C:cytosol"/>
    <property type="evidence" value="ECO:0007669"/>
    <property type="project" value="TreeGrafter"/>
</dbReference>
<protein>
    <recommendedName>
        <fullName evidence="7">Aspartate carbamoyltransferase</fullName>
        <ecNumber evidence="7">2.1.3.2</ecNumber>
    </recommendedName>
    <alternativeName>
        <fullName evidence="7">Aspartate transcarbamylase</fullName>
        <shortName evidence="7">ATCase</shortName>
    </alternativeName>
</protein>
<accession>A0A9E2KFS8</accession>
<feature type="domain" description="Aspartate/ornithine carbamoyltransferase carbamoyl-P binding" evidence="9">
    <location>
        <begin position="4"/>
        <end position="141"/>
    </location>
</feature>
<feature type="binding site" evidence="7">
    <location>
        <position position="263"/>
    </location>
    <ligand>
        <name>carbamoyl phosphate</name>
        <dbReference type="ChEBI" id="CHEBI:58228"/>
    </ligand>
</feature>